<gene>
    <name evidence="1" type="ORF">SDC9_144820</name>
</gene>
<evidence type="ECO:0000313" key="1">
    <source>
        <dbReference type="EMBL" id="MPM97645.1"/>
    </source>
</evidence>
<proteinExistence type="predicted"/>
<comment type="caution">
    <text evidence="1">The sequence shown here is derived from an EMBL/GenBank/DDBJ whole genome shotgun (WGS) entry which is preliminary data.</text>
</comment>
<organism evidence="1">
    <name type="scientific">bioreactor metagenome</name>
    <dbReference type="NCBI Taxonomy" id="1076179"/>
    <lineage>
        <taxon>unclassified sequences</taxon>
        <taxon>metagenomes</taxon>
        <taxon>ecological metagenomes</taxon>
    </lineage>
</organism>
<sequence>MHDRIQAVQLGCRVRDRHWIGEIRDEGRSVREQVDHRLDRFDSGAAHQHPPITRQRIRDCPSDAATGPGDQYDSSLRCCHVSILLGSPRAAHELTGAGPNTPVRASILALASRNKGIYPFGDRGFAFGSNFTL</sequence>
<accession>A0A645E837</accession>
<reference evidence="1" key="1">
    <citation type="submission" date="2019-08" db="EMBL/GenBank/DDBJ databases">
        <authorList>
            <person name="Kucharzyk K."/>
            <person name="Murdoch R.W."/>
            <person name="Higgins S."/>
            <person name="Loffler F."/>
        </authorList>
    </citation>
    <scope>NUCLEOTIDE SEQUENCE</scope>
</reference>
<name>A0A645E837_9ZZZZ</name>
<dbReference type="AlphaFoldDB" id="A0A645E837"/>
<protein>
    <submittedName>
        <fullName evidence="1">Uncharacterized protein</fullName>
    </submittedName>
</protein>
<dbReference type="EMBL" id="VSSQ01043889">
    <property type="protein sequence ID" value="MPM97645.1"/>
    <property type="molecule type" value="Genomic_DNA"/>
</dbReference>